<dbReference type="InterPro" id="IPR004181">
    <property type="entry name" value="Znf_MIZ"/>
</dbReference>
<evidence type="ECO:0000256" key="4">
    <source>
        <dbReference type="ARBA" id="ARBA00022679"/>
    </source>
</evidence>
<dbReference type="OrthoDB" id="10263264at2759"/>
<feature type="domain" description="PINIT" evidence="14">
    <location>
        <begin position="197"/>
        <end position="371"/>
    </location>
</feature>
<dbReference type="InterPro" id="IPR023321">
    <property type="entry name" value="PINIT"/>
</dbReference>
<evidence type="ECO:0000256" key="3">
    <source>
        <dbReference type="ARBA" id="ARBA00005383"/>
    </source>
</evidence>
<dbReference type="SMART" id="SM00513">
    <property type="entry name" value="SAP"/>
    <property type="match status" value="1"/>
</dbReference>
<dbReference type="GO" id="GO:0003712">
    <property type="term" value="F:transcription coregulator activity"/>
    <property type="evidence" value="ECO:0007669"/>
    <property type="project" value="TreeGrafter"/>
</dbReference>
<dbReference type="Gene3D" id="1.10.720.30">
    <property type="entry name" value="SAP domain"/>
    <property type="match status" value="1"/>
</dbReference>
<dbReference type="InterPro" id="IPR003034">
    <property type="entry name" value="SAP_dom"/>
</dbReference>
<dbReference type="InterPro" id="IPR036361">
    <property type="entry name" value="SAP_dom_sf"/>
</dbReference>
<keyword evidence="16" id="KW-1185">Reference proteome</keyword>
<dbReference type="FunFam" id="2.60.120.780:FF:000001">
    <property type="entry name" value="E3 SUMO-protein ligase PIAS2 isoform X1"/>
    <property type="match status" value="1"/>
</dbReference>
<dbReference type="GO" id="GO:0016874">
    <property type="term" value="F:ligase activity"/>
    <property type="evidence" value="ECO:0007669"/>
    <property type="project" value="UniProtKB-KW"/>
</dbReference>
<dbReference type="GO" id="GO:0005634">
    <property type="term" value="C:nucleus"/>
    <property type="evidence" value="ECO:0007669"/>
    <property type="project" value="UniProtKB-SubCell"/>
</dbReference>
<dbReference type="STRING" id="418985.A0A1V9XV29"/>
<evidence type="ECO:0000313" key="15">
    <source>
        <dbReference type="EMBL" id="OQR77283.1"/>
    </source>
</evidence>
<dbReference type="UniPathway" id="UPA00886"/>
<comment type="similarity">
    <text evidence="3">Belongs to the PIAS family.</text>
</comment>
<dbReference type="Pfam" id="PF02037">
    <property type="entry name" value="SAP"/>
    <property type="match status" value="1"/>
</dbReference>
<feature type="compositionally biased region" description="Polar residues" evidence="11">
    <location>
        <begin position="644"/>
        <end position="656"/>
    </location>
</feature>
<feature type="compositionally biased region" description="Polar residues" evidence="11">
    <location>
        <begin position="596"/>
        <end position="623"/>
    </location>
</feature>
<feature type="domain" description="SAP" evidence="12">
    <location>
        <begin position="2"/>
        <end position="36"/>
    </location>
</feature>
<evidence type="ECO:0000256" key="5">
    <source>
        <dbReference type="ARBA" id="ARBA00022723"/>
    </source>
</evidence>
<dbReference type="Proteomes" id="UP000192247">
    <property type="component" value="Unassembled WGS sequence"/>
</dbReference>
<comment type="subcellular location">
    <subcellularLocation>
        <location evidence="1">Nucleus</location>
    </subcellularLocation>
</comment>
<feature type="compositionally biased region" description="Basic and acidic residues" evidence="11">
    <location>
        <begin position="534"/>
        <end position="543"/>
    </location>
</feature>
<keyword evidence="7" id="KW-0833">Ubl conjugation pathway</keyword>
<evidence type="ECO:0000259" key="13">
    <source>
        <dbReference type="PROSITE" id="PS51044"/>
    </source>
</evidence>
<dbReference type="PROSITE" id="PS50800">
    <property type="entry name" value="SAP"/>
    <property type="match status" value="1"/>
</dbReference>
<dbReference type="GO" id="GO:0006357">
    <property type="term" value="P:regulation of transcription by RNA polymerase II"/>
    <property type="evidence" value="ECO:0007669"/>
    <property type="project" value="TreeGrafter"/>
</dbReference>
<evidence type="ECO:0000259" key="12">
    <source>
        <dbReference type="PROSITE" id="PS50800"/>
    </source>
</evidence>
<keyword evidence="5" id="KW-0479">Metal-binding</keyword>
<dbReference type="Pfam" id="PF02891">
    <property type="entry name" value="zf-MIZ"/>
    <property type="match status" value="1"/>
</dbReference>
<dbReference type="Gene3D" id="3.30.40.10">
    <property type="entry name" value="Zinc/RING finger domain, C3HC4 (zinc finger)"/>
    <property type="match status" value="1"/>
</dbReference>
<organism evidence="15 16">
    <name type="scientific">Tropilaelaps mercedesae</name>
    <dbReference type="NCBI Taxonomy" id="418985"/>
    <lineage>
        <taxon>Eukaryota</taxon>
        <taxon>Metazoa</taxon>
        <taxon>Ecdysozoa</taxon>
        <taxon>Arthropoda</taxon>
        <taxon>Chelicerata</taxon>
        <taxon>Arachnida</taxon>
        <taxon>Acari</taxon>
        <taxon>Parasitiformes</taxon>
        <taxon>Mesostigmata</taxon>
        <taxon>Gamasina</taxon>
        <taxon>Dermanyssoidea</taxon>
        <taxon>Laelapidae</taxon>
        <taxon>Tropilaelaps</taxon>
    </lineage>
</organism>
<dbReference type="SUPFAM" id="SSF68906">
    <property type="entry name" value="SAP domain"/>
    <property type="match status" value="1"/>
</dbReference>
<evidence type="ECO:0000256" key="1">
    <source>
        <dbReference type="ARBA" id="ARBA00004123"/>
    </source>
</evidence>
<dbReference type="PANTHER" id="PTHR10782:SF94">
    <property type="entry name" value="SUPPRESSOR OF VARIEGATION 2-10, ISOFORM I"/>
    <property type="match status" value="1"/>
</dbReference>
<dbReference type="EMBL" id="MNPL01003745">
    <property type="protein sequence ID" value="OQR77283.1"/>
    <property type="molecule type" value="Genomic_DNA"/>
</dbReference>
<evidence type="ECO:0000256" key="6">
    <source>
        <dbReference type="ARBA" id="ARBA00022771"/>
    </source>
</evidence>
<dbReference type="Pfam" id="PF14324">
    <property type="entry name" value="PINIT"/>
    <property type="match status" value="1"/>
</dbReference>
<evidence type="ECO:0000256" key="9">
    <source>
        <dbReference type="ARBA" id="ARBA00023242"/>
    </source>
</evidence>
<sequence>MILNFRVSELQVLLGFAGRNKSGKKQELQQRALELVRVRSTPIILKIKDLHRRSQGRYGAELETATQANQAAAAVAVAAVAQHSSGATLGSLGGLGGVGRTTVSSVGSVANVAGGISDLGGNGGGVGGGGGGSLSTIPQSRICAVPPMKRDDPPSQHTTVNNYLQRQAAALSAAGLYPFQVAQQVASSLGPANVQSAQPLNQYPIHPDVKLKALPFYEQLAEILKPSSLQQNIPQAPIPAGQQQNAPRQKEAEFAFHMTPAQVHSLLMSKDYKPGEPAVQLQLRLCALDSTCPQDDAFPPGLVVKVNGRLLSLPNAIPTNKPGVEPKRPPRPLNITTVCHTNTGLPNKLHISWTHEYGKAFVCAVYLVQRHNANALLERLKKRGRASVEATKAMIRTKLRPDGDDDLCLTSLRLSLVCPLGQCRVQVPCRARGCSHLNCFDAYLYLMMNEKKPTWICAVCDKSISYDDLYIDAYMEEICRLAPSECREVQLNEDGSWTPVLEEKEKDGNRKRARYGGSESEDSDDECERKRRKEQSEKDKQEVMIDLTESTDEEDNALPASRTTPGALVAPNRLHQNSNQHTQHQQQQQSTANNAGNHSLNSQRVLSHGVATSASSVAAPQRTSGGVVYGSSSPGGQGVVSASTTEQTQAVRSNSATTSLASSRTVTTTSGFLSNYSAAVAASGTAGGAAGYYGSYSSADYFNAVAASGGTSVSQSLYGPYGSYNIYQLLADERQQLQQRTQQAVQPATAQGTGTGPRDVINLD</sequence>
<dbReference type="PANTHER" id="PTHR10782">
    <property type="entry name" value="ZINC FINGER MIZ DOMAIN-CONTAINING PROTEIN"/>
    <property type="match status" value="1"/>
</dbReference>
<evidence type="ECO:0000256" key="10">
    <source>
        <dbReference type="PROSITE-ProRule" id="PRU00452"/>
    </source>
</evidence>
<gene>
    <name evidence="15" type="ORF">BIW11_07208</name>
</gene>
<accession>A0A1V9XV29</accession>
<keyword evidence="6 10" id="KW-0863">Zinc-finger</keyword>
<dbReference type="Gene3D" id="2.60.120.780">
    <property type="entry name" value="PINIT domain"/>
    <property type="match status" value="1"/>
</dbReference>
<feature type="domain" description="SP-RING-type" evidence="13">
    <location>
        <begin position="403"/>
        <end position="484"/>
    </location>
</feature>
<dbReference type="AlphaFoldDB" id="A0A1V9XV29"/>
<dbReference type="GO" id="GO:0008270">
    <property type="term" value="F:zinc ion binding"/>
    <property type="evidence" value="ECO:0007669"/>
    <property type="project" value="UniProtKB-KW"/>
</dbReference>
<evidence type="ECO:0000256" key="11">
    <source>
        <dbReference type="SAM" id="MobiDB-lite"/>
    </source>
</evidence>
<dbReference type="InterPro" id="IPR013083">
    <property type="entry name" value="Znf_RING/FYVE/PHD"/>
</dbReference>
<feature type="compositionally biased region" description="Low complexity" evidence="11">
    <location>
        <begin position="741"/>
        <end position="758"/>
    </location>
</feature>
<protein>
    <submittedName>
        <fullName evidence="15">E3 SUMO-protein ligase PIAS1-like</fullName>
    </submittedName>
</protein>
<comment type="pathway">
    <text evidence="2">Protein modification; protein sumoylation.</text>
</comment>
<dbReference type="PROSITE" id="PS51466">
    <property type="entry name" value="PINIT"/>
    <property type="match status" value="1"/>
</dbReference>
<feature type="compositionally biased region" description="Basic and acidic residues" evidence="11">
    <location>
        <begin position="501"/>
        <end position="510"/>
    </location>
</feature>
<evidence type="ECO:0000256" key="7">
    <source>
        <dbReference type="ARBA" id="ARBA00022786"/>
    </source>
</evidence>
<keyword evidence="8" id="KW-0862">Zinc</keyword>
<evidence type="ECO:0000313" key="16">
    <source>
        <dbReference type="Proteomes" id="UP000192247"/>
    </source>
</evidence>
<dbReference type="InterPro" id="IPR038654">
    <property type="entry name" value="PINIT_sf"/>
</dbReference>
<keyword evidence="15" id="KW-0436">Ligase</keyword>
<dbReference type="GO" id="GO:0016925">
    <property type="term" value="P:protein sumoylation"/>
    <property type="evidence" value="ECO:0007669"/>
    <property type="project" value="UniProtKB-UniPathway"/>
</dbReference>
<dbReference type="InParanoid" id="A0A1V9XV29"/>
<proteinExistence type="inferred from homology"/>
<evidence type="ECO:0000259" key="14">
    <source>
        <dbReference type="PROSITE" id="PS51466"/>
    </source>
</evidence>
<dbReference type="FunFam" id="1.10.720.30:FF:000001">
    <property type="entry name" value="E3 SUMO-protein ligase PIAS2 isoform 1"/>
    <property type="match status" value="1"/>
</dbReference>
<dbReference type="PROSITE" id="PS51044">
    <property type="entry name" value="ZF_SP_RING"/>
    <property type="match status" value="1"/>
</dbReference>
<name>A0A1V9XV29_9ACAR</name>
<keyword evidence="4" id="KW-0808">Transferase</keyword>
<dbReference type="GO" id="GO:0000785">
    <property type="term" value="C:chromatin"/>
    <property type="evidence" value="ECO:0007669"/>
    <property type="project" value="TreeGrafter"/>
</dbReference>
<feature type="region of interest" description="Disordered" evidence="11">
    <location>
        <begin position="741"/>
        <end position="764"/>
    </location>
</feature>
<dbReference type="GO" id="GO:0061665">
    <property type="term" value="F:SUMO ligase activity"/>
    <property type="evidence" value="ECO:0007669"/>
    <property type="project" value="TreeGrafter"/>
</dbReference>
<feature type="region of interest" description="Disordered" evidence="11">
    <location>
        <begin position="498"/>
        <end position="656"/>
    </location>
</feature>
<reference evidence="15 16" key="1">
    <citation type="journal article" date="2017" name="Gigascience">
        <title>Draft genome of the honey bee ectoparasitic mite, Tropilaelaps mercedesae, is shaped by the parasitic life history.</title>
        <authorList>
            <person name="Dong X."/>
            <person name="Armstrong S.D."/>
            <person name="Xia D."/>
            <person name="Makepeace B.L."/>
            <person name="Darby A.C."/>
            <person name="Kadowaki T."/>
        </authorList>
    </citation>
    <scope>NUCLEOTIDE SEQUENCE [LARGE SCALE GENOMIC DNA]</scope>
    <source>
        <strain evidence="15">Wuxi-XJTLU</strain>
    </source>
</reference>
<evidence type="ECO:0000256" key="8">
    <source>
        <dbReference type="ARBA" id="ARBA00022833"/>
    </source>
</evidence>
<keyword evidence="9" id="KW-0539">Nucleus</keyword>
<evidence type="ECO:0000256" key="2">
    <source>
        <dbReference type="ARBA" id="ARBA00004718"/>
    </source>
</evidence>
<feature type="compositionally biased region" description="Low complexity" evidence="11">
    <location>
        <begin position="576"/>
        <end position="595"/>
    </location>
</feature>
<comment type="caution">
    <text evidence="15">The sequence shown here is derived from an EMBL/GenBank/DDBJ whole genome shotgun (WGS) entry which is preliminary data.</text>
</comment>